<organism evidence="4">
    <name type="scientific">Thrips palmi</name>
    <name type="common">Melon thrips</name>
    <dbReference type="NCBI Taxonomy" id="161013"/>
    <lineage>
        <taxon>Eukaryota</taxon>
        <taxon>Metazoa</taxon>
        <taxon>Ecdysozoa</taxon>
        <taxon>Arthropoda</taxon>
        <taxon>Hexapoda</taxon>
        <taxon>Insecta</taxon>
        <taxon>Pterygota</taxon>
        <taxon>Neoptera</taxon>
        <taxon>Paraneoptera</taxon>
        <taxon>Thysanoptera</taxon>
        <taxon>Terebrantia</taxon>
        <taxon>Thripoidea</taxon>
        <taxon>Thripidae</taxon>
        <taxon>Thrips</taxon>
    </lineage>
</organism>
<evidence type="ECO:0000256" key="1">
    <source>
        <dbReference type="SAM" id="MobiDB-lite"/>
    </source>
</evidence>
<dbReference type="AlphaFoldDB" id="A0A6P8ZR08"/>
<dbReference type="Proteomes" id="UP000515158">
    <property type="component" value="Unplaced"/>
</dbReference>
<evidence type="ECO:0000313" key="4">
    <source>
        <dbReference type="RefSeq" id="XP_034246779.1"/>
    </source>
</evidence>
<gene>
    <name evidence="4" type="primary">LOC117648377</name>
</gene>
<protein>
    <submittedName>
        <fullName evidence="4">Uncharacterized protein LOC117648377</fullName>
    </submittedName>
</protein>
<name>A0A6P8ZR08_THRPL</name>
<feature type="signal peptide" evidence="2">
    <location>
        <begin position="1"/>
        <end position="23"/>
    </location>
</feature>
<reference evidence="4" key="1">
    <citation type="submission" date="2025-08" db="UniProtKB">
        <authorList>
            <consortium name="RefSeq"/>
        </authorList>
    </citation>
    <scope>IDENTIFICATION</scope>
    <source>
        <tissue evidence="4">Total insect</tissue>
    </source>
</reference>
<feature type="chain" id="PRO_5028444823" evidence="2">
    <location>
        <begin position="24"/>
        <end position="115"/>
    </location>
</feature>
<dbReference type="InParanoid" id="A0A6P8ZR08"/>
<proteinExistence type="predicted"/>
<keyword evidence="2" id="KW-0732">Signal</keyword>
<keyword evidence="3" id="KW-1185">Reference proteome</keyword>
<evidence type="ECO:0000313" key="3">
    <source>
        <dbReference type="Proteomes" id="UP000515158"/>
    </source>
</evidence>
<dbReference type="RefSeq" id="XP_034246779.1">
    <property type="nucleotide sequence ID" value="XM_034390888.1"/>
</dbReference>
<feature type="region of interest" description="Disordered" evidence="1">
    <location>
        <begin position="21"/>
        <end position="115"/>
    </location>
</feature>
<accession>A0A6P8ZR08</accession>
<sequence length="115" mass="12230">MVRVCVLLLCAVTLWALCPESSAHPAPTGIEVNSGSRDKRNPDAGTEVNAARRDKRSPARTKGAPLYPNPNPRPTLGALRPKGAPWKRTGQPGGLREPDPRIPKGKGKTLPPGGR</sequence>
<evidence type="ECO:0000256" key="2">
    <source>
        <dbReference type="SAM" id="SignalP"/>
    </source>
</evidence>
<dbReference type="GeneID" id="117648377"/>
<dbReference type="KEGG" id="tpal:117648377"/>